<dbReference type="AlphaFoldDB" id="A0AAN8NKL6"/>
<organism evidence="3 4">
    <name type="scientific">Arthrobotrys conoides</name>
    <dbReference type="NCBI Taxonomy" id="74498"/>
    <lineage>
        <taxon>Eukaryota</taxon>
        <taxon>Fungi</taxon>
        <taxon>Dikarya</taxon>
        <taxon>Ascomycota</taxon>
        <taxon>Pezizomycotina</taxon>
        <taxon>Orbiliomycetes</taxon>
        <taxon>Orbiliales</taxon>
        <taxon>Orbiliaceae</taxon>
        <taxon>Arthrobotrys</taxon>
    </lineage>
</organism>
<keyword evidence="2" id="KW-0732">Signal</keyword>
<feature type="compositionally biased region" description="Polar residues" evidence="1">
    <location>
        <begin position="433"/>
        <end position="447"/>
    </location>
</feature>
<dbReference type="EMBL" id="JAVHJM010000006">
    <property type="protein sequence ID" value="KAK6513124.1"/>
    <property type="molecule type" value="Genomic_DNA"/>
</dbReference>
<reference evidence="3 4" key="1">
    <citation type="submission" date="2019-10" db="EMBL/GenBank/DDBJ databases">
        <authorList>
            <person name="Palmer J.M."/>
        </authorList>
    </citation>
    <scope>NUCLEOTIDE SEQUENCE [LARGE SCALE GENOMIC DNA]</scope>
    <source>
        <strain evidence="3 4">TWF506</strain>
    </source>
</reference>
<feature type="chain" id="PRO_5042917336" evidence="2">
    <location>
        <begin position="18"/>
        <end position="635"/>
    </location>
</feature>
<feature type="region of interest" description="Disordered" evidence="1">
    <location>
        <begin position="277"/>
        <end position="313"/>
    </location>
</feature>
<proteinExistence type="predicted"/>
<keyword evidence="4" id="KW-1185">Reference proteome</keyword>
<evidence type="ECO:0000256" key="1">
    <source>
        <dbReference type="SAM" id="MobiDB-lite"/>
    </source>
</evidence>
<feature type="signal peptide" evidence="2">
    <location>
        <begin position="1"/>
        <end position="17"/>
    </location>
</feature>
<feature type="region of interest" description="Disordered" evidence="1">
    <location>
        <begin position="424"/>
        <end position="457"/>
    </location>
</feature>
<comment type="caution">
    <text evidence="3">The sequence shown here is derived from an EMBL/GenBank/DDBJ whole genome shotgun (WGS) entry which is preliminary data.</text>
</comment>
<accession>A0AAN8NKL6</accession>
<sequence length="635" mass="69961">MVLIGYLLLLHSRHTTASWLLNFPVGWTEESAISQPPHIRPITARYECTVFNFNRWSLPLEATTIYNAPNAFATNAIAYYRNSKCKDEDGDGLDYVIILDPENSKGVNVVDLKLDGLTVGGTPTSYQAVEYMHYAKVIKQRTGKPPKAGSVYVFGARGAVTAWSSEVGVVKNVDLGEYTTPEGLKEIEKDPKEMSLVLGMITEKVLSEDAGRARKLRGFVQKKLGGQTAGYNLPEMLEKMKEYEEGLKGRSQGFGFNMGFGGVPGQMGMGIQMPMQGGGGMSNPNRRGNLQGQPMGPPNMQPNRGFNEGGQSNREAPITTPYELANRPINLYKLTNECIKAGKNRVLWLQWYWAEYWFQSRLVKAALHIFELFEKGGIEAVKKFMEESEEGVLRKQREEAQNWSQMSTDTRGNLLAQARQTIPRSFNPGENMGQGNANTNPGRNSVVQPPGTLNLPEQIPVQDIPEQIPVQSIQNPTGQSAEQSNPEQEDEVIILGSIPPDFETPFSLPQFSRQSSGFDRNLFANQLPNLNNLAGKSGLASFTPSLNQFSPGPFGMTVAQGNDLAAVMFDSFPSDNQVNSVAEMLRTSGWTGGDTPSMISDFLDPVFQAGNLDLIGDTAIRSRKETPKKKLKPES</sequence>
<name>A0AAN8NKL6_9PEZI</name>
<gene>
    <name evidence="3" type="ORF">TWF506_009290</name>
</gene>
<evidence type="ECO:0000256" key="2">
    <source>
        <dbReference type="SAM" id="SignalP"/>
    </source>
</evidence>
<evidence type="ECO:0000313" key="3">
    <source>
        <dbReference type="EMBL" id="KAK6513124.1"/>
    </source>
</evidence>
<dbReference type="Proteomes" id="UP001307849">
    <property type="component" value="Unassembled WGS sequence"/>
</dbReference>
<evidence type="ECO:0000313" key="4">
    <source>
        <dbReference type="Proteomes" id="UP001307849"/>
    </source>
</evidence>
<protein>
    <submittedName>
        <fullName evidence="3">Uncharacterized protein</fullName>
    </submittedName>
</protein>